<organism evidence="1 2">
    <name type="scientific">Intestinibacter bartlettii CAG:1329</name>
    <dbReference type="NCBI Taxonomy" id="1263063"/>
    <lineage>
        <taxon>Bacteria</taxon>
        <taxon>Bacillati</taxon>
        <taxon>Bacillota</taxon>
        <taxon>Clostridia</taxon>
        <taxon>Peptostreptococcales</taxon>
        <taxon>Peptostreptococcaceae</taxon>
        <taxon>Intestinibacter</taxon>
    </lineage>
</organism>
<dbReference type="AlphaFoldDB" id="R5XBP4"/>
<reference evidence="1" key="1">
    <citation type="submission" date="2012-11" db="EMBL/GenBank/DDBJ databases">
        <title>Dependencies among metagenomic species, viruses, plasmids and units of genetic variation.</title>
        <authorList>
            <person name="Nielsen H.B."/>
            <person name="Almeida M."/>
            <person name="Juncker A.S."/>
            <person name="Rasmussen S."/>
            <person name="Li J."/>
            <person name="Sunagawa S."/>
            <person name="Plichta D."/>
            <person name="Gautier L."/>
            <person name="Le Chatelier E."/>
            <person name="Peletier E."/>
            <person name="Bonde I."/>
            <person name="Nielsen T."/>
            <person name="Manichanh C."/>
            <person name="Arumugam M."/>
            <person name="Batto J."/>
            <person name="Santos M.B.Q.D."/>
            <person name="Blom N."/>
            <person name="Borruel N."/>
            <person name="Burgdorf K.S."/>
            <person name="Boumezbeur F."/>
            <person name="Casellas F."/>
            <person name="Dore J."/>
            <person name="Guarner F."/>
            <person name="Hansen T."/>
            <person name="Hildebrand F."/>
            <person name="Kaas R.S."/>
            <person name="Kennedy S."/>
            <person name="Kristiansen K."/>
            <person name="Kultima J.R."/>
            <person name="Leonard P."/>
            <person name="Levenez F."/>
            <person name="Lund O."/>
            <person name="Moumen B."/>
            <person name="Le Paslier D."/>
            <person name="Pons N."/>
            <person name="Pedersen O."/>
            <person name="Prifti E."/>
            <person name="Qin J."/>
            <person name="Raes J."/>
            <person name="Tap J."/>
            <person name="Tims S."/>
            <person name="Ussery D.W."/>
            <person name="Yamada T."/>
            <person name="MetaHit consortium"/>
            <person name="Renault P."/>
            <person name="Sicheritz-Ponten T."/>
            <person name="Bork P."/>
            <person name="Wang J."/>
            <person name="Brunak S."/>
            <person name="Ehrlich S.D."/>
        </authorList>
    </citation>
    <scope>NUCLEOTIDE SEQUENCE [LARGE SCALE GENOMIC DNA]</scope>
</reference>
<dbReference type="RefSeq" id="WP_022071237.1">
    <property type="nucleotide sequence ID" value="NZ_HF999321.1"/>
</dbReference>
<evidence type="ECO:0000313" key="1">
    <source>
        <dbReference type="EMBL" id="CDA09824.1"/>
    </source>
</evidence>
<dbReference type="EMBL" id="CBBD010000025">
    <property type="protein sequence ID" value="CDA09824.1"/>
    <property type="molecule type" value="Genomic_DNA"/>
</dbReference>
<sequence length="191" mass="22789">MYYSINRDYYDRFNEILFLWKKYIINGKEYTSTERLCLETDLLQRIENLLTEIITELSSIDEKSKVKNIDFDTYRLATLLIRMLSNNECVTEFENILEKEEIETFLCSGKRTGILGSILLEDTFIFKHVGNSSKHGRVYFTFNIEIYEENYVVLYTVTPREMDETEKWNVIFEELKNDFINRLKRTGCNIG</sequence>
<dbReference type="Proteomes" id="UP000017980">
    <property type="component" value="Unassembled WGS sequence"/>
</dbReference>
<accession>R5XBP4</accession>
<protein>
    <submittedName>
        <fullName evidence="1">Uncharacterized protein</fullName>
    </submittedName>
</protein>
<comment type="caution">
    <text evidence="1">The sequence shown here is derived from an EMBL/GenBank/DDBJ whole genome shotgun (WGS) entry which is preliminary data.</text>
</comment>
<evidence type="ECO:0000313" key="2">
    <source>
        <dbReference type="Proteomes" id="UP000017980"/>
    </source>
</evidence>
<name>R5XBP4_9FIRM</name>
<proteinExistence type="predicted"/>
<gene>
    <name evidence="1" type="ORF">BN488_00877</name>
</gene>